<keyword evidence="9" id="KW-1185">Reference proteome</keyword>
<evidence type="ECO:0000256" key="1">
    <source>
        <dbReference type="ARBA" id="ARBA00009175"/>
    </source>
</evidence>
<dbReference type="EMBL" id="JABAIK010000009">
    <property type="protein sequence ID" value="NLS13333.1"/>
    <property type="molecule type" value="Genomic_DNA"/>
</dbReference>
<accession>A0A7X8TSB1</accession>
<dbReference type="GO" id="GO:0046872">
    <property type="term" value="F:metal ion binding"/>
    <property type="evidence" value="ECO:0007669"/>
    <property type="project" value="UniProtKB-KW"/>
</dbReference>
<feature type="binding site" evidence="6">
    <location>
        <position position="87"/>
    </location>
    <ligand>
        <name>molybdate</name>
        <dbReference type="ChEBI" id="CHEBI:36264"/>
    </ligand>
</feature>
<gene>
    <name evidence="8" type="primary">modA</name>
    <name evidence="8" type="ORF">HGP28_10560</name>
</gene>
<dbReference type="SUPFAM" id="SSF53850">
    <property type="entry name" value="Periplasmic binding protein-like II"/>
    <property type="match status" value="1"/>
</dbReference>
<dbReference type="Pfam" id="PF13531">
    <property type="entry name" value="SBP_bac_11"/>
    <property type="match status" value="1"/>
</dbReference>
<comment type="similarity">
    <text evidence="1">Belongs to the bacterial solute-binding protein ModA family.</text>
</comment>
<reference evidence="8 9" key="1">
    <citation type="submission" date="2020-04" db="EMBL/GenBank/DDBJ databases">
        <title>Vibrio sp. SM6, a novel species isolated from seawater.</title>
        <authorList>
            <person name="Wang X."/>
        </authorList>
    </citation>
    <scope>NUCLEOTIDE SEQUENCE [LARGE SCALE GENOMIC DNA]</scope>
    <source>
        <strain evidence="8 9">SM6</strain>
    </source>
</reference>
<feature type="binding site" evidence="6">
    <location>
        <position position="203"/>
    </location>
    <ligand>
        <name>molybdate</name>
        <dbReference type="ChEBI" id="CHEBI:36264"/>
    </ligand>
</feature>
<comment type="caution">
    <text evidence="8">The sequence shown here is derived from an EMBL/GenBank/DDBJ whole genome shotgun (WGS) entry which is preliminary data.</text>
</comment>
<evidence type="ECO:0000256" key="4">
    <source>
        <dbReference type="ARBA" id="ARBA00022729"/>
    </source>
</evidence>
<feature type="chain" id="PRO_5031550711" evidence="7">
    <location>
        <begin position="46"/>
        <end position="295"/>
    </location>
</feature>
<dbReference type="AlphaFoldDB" id="A0A7X8TSB1"/>
<evidence type="ECO:0000256" key="7">
    <source>
        <dbReference type="SAM" id="SignalP"/>
    </source>
</evidence>
<feature type="signal peptide" evidence="7">
    <location>
        <begin position="1"/>
        <end position="45"/>
    </location>
</feature>
<evidence type="ECO:0000256" key="3">
    <source>
        <dbReference type="ARBA" id="ARBA00022723"/>
    </source>
</evidence>
<dbReference type="PIRSF" id="PIRSF004846">
    <property type="entry name" value="ModA"/>
    <property type="match status" value="1"/>
</dbReference>
<dbReference type="GO" id="GO:0030973">
    <property type="term" value="F:molybdate ion binding"/>
    <property type="evidence" value="ECO:0007669"/>
    <property type="project" value="TreeGrafter"/>
</dbReference>
<dbReference type="InterPro" id="IPR050682">
    <property type="entry name" value="ModA/WtpA"/>
</dbReference>
<dbReference type="FunFam" id="3.40.190.10:FF:000035">
    <property type="entry name" value="Molybdate ABC transporter substrate-binding protein"/>
    <property type="match status" value="1"/>
</dbReference>
<keyword evidence="2 6" id="KW-0500">Molybdenum</keyword>
<evidence type="ECO:0000313" key="8">
    <source>
        <dbReference type="EMBL" id="NLS13333.1"/>
    </source>
</evidence>
<evidence type="ECO:0000256" key="2">
    <source>
        <dbReference type="ARBA" id="ARBA00022505"/>
    </source>
</evidence>
<comment type="subunit">
    <text evidence="5">The complex is composed of two ATP-binding proteins (ModC), two transmembrane proteins (ModB) and a solute-binding protein (ModA).</text>
</comment>
<protein>
    <submittedName>
        <fullName evidence="8">Molybdate ABC transporter substrate-binding protein</fullName>
    </submittedName>
</protein>
<evidence type="ECO:0000256" key="6">
    <source>
        <dbReference type="PIRSR" id="PIRSR004846-1"/>
    </source>
</evidence>
<dbReference type="PANTHER" id="PTHR30632:SF17">
    <property type="entry name" value="MOLYBDATE-BINDING PROTEIN MODA"/>
    <property type="match status" value="1"/>
</dbReference>
<dbReference type="RefSeq" id="WP_168836426.1">
    <property type="nucleotide sequence ID" value="NZ_JABAIK010000009.1"/>
</dbReference>
<feature type="binding site" evidence="6">
    <location>
        <position position="221"/>
    </location>
    <ligand>
        <name>molybdate</name>
        <dbReference type="ChEBI" id="CHEBI:36264"/>
    </ligand>
</feature>
<evidence type="ECO:0000256" key="5">
    <source>
        <dbReference type="ARBA" id="ARBA00062515"/>
    </source>
</evidence>
<keyword evidence="3 6" id="KW-0479">Metal-binding</keyword>
<dbReference type="GO" id="GO:0015689">
    <property type="term" value="P:molybdate ion transport"/>
    <property type="evidence" value="ECO:0007669"/>
    <property type="project" value="InterPro"/>
</dbReference>
<dbReference type="InterPro" id="IPR005950">
    <property type="entry name" value="ModA"/>
</dbReference>
<dbReference type="NCBIfam" id="TIGR01256">
    <property type="entry name" value="modA"/>
    <property type="match status" value="1"/>
</dbReference>
<feature type="binding site" evidence="6">
    <location>
        <position position="60"/>
    </location>
    <ligand>
        <name>molybdate</name>
        <dbReference type="ChEBI" id="CHEBI:36264"/>
    </ligand>
</feature>
<dbReference type="GO" id="GO:1901359">
    <property type="term" value="F:tungstate binding"/>
    <property type="evidence" value="ECO:0007669"/>
    <property type="project" value="UniProtKB-ARBA"/>
</dbReference>
<feature type="binding site" evidence="6">
    <location>
        <position position="176"/>
    </location>
    <ligand>
        <name>molybdate</name>
        <dbReference type="ChEBI" id="CHEBI:36264"/>
    </ligand>
</feature>
<proteinExistence type="inferred from homology"/>
<keyword evidence="4 7" id="KW-0732">Signal</keyword>
<dbReference type="Gene3D" id="3.40.190.10">
    <property type="entry name" value="Periplasmic binding protein-like II"/>
    <property type="match status" value="2"/>
</dbReference>
<organism evidence="8 9">
    <name type="scientific">Vibrio agarilyticus</name>
    <dbReference type="NCBI Taxonomy" id="2726741"/>
    <lineage>
        <taxon>Bacteria</taxon>
        <taxon>Pseudomonadati</taxon>
        <taxon>Pseudomonadota</taxon>
        <taxon>Gammaproteobacteria</taxon>
        <taxon>Vibrionales</taxon>
        <taxon>Vibrionaceae</taxon>
        <taxon>Vibrio</taxon>
    </lineage>
</organism>
<name>A0A7X8TSB1_9VIBR</name>
<dbReference type="Proteomes" id="UP000535589">
    <property type="component" value="Unassembled WGS sequence"/>
</dbReference>
<sequence>MRVLLTEQIKVCAKWGYHHGISAIKTALIAAVASAALLSSAMAKASEQTKNTVHVFAASSLTNVVHALFDDFNRQQGIHLVPVFASSSSIARQVANGAPADIVILANQRWMDYLVDTQWVSRDGVTNFASNRLVTITSNANNQDFNTSFDLTNPKDWLQRLQDSRLAMGNPQSVPAGTYAKQALEYVGIWPHLKGATAPTSSVRMALTLVERQEVPLGIVYQTDALQSNKVEVVASIPANWHEPIQYPAALISSTVHAKAFFDYLTSEAAQRILQQQGFTTDAPSAAARSALNNE</sequence>
<dbReference type="PANTHER" id="PTHR30632">
    <property type="entry name" value="MOLYBDATE-BINDING PERIPLASMIC PROTEIN"/>
    <property type="match status" value="1"/>
</dbReference>
<evidence type="ECO:0000313" key="9">
    <source>
        <dbReference type="Proteomes" id="UP000535589"/>
    </source>
</evidence>
<dbReference type="GO" id="GO:0030288">
    <property type="term" value="C:outer membrane-bounded periplasmic space"/>
    <property type="evidence" value="ECO:0007669"/>
    <property type="project" value="TreeGrafter"/>
</dbReference>